<sequence>MSNNDVQAENVLFFNLSVLAKECKMNKYQGTLKKERTM</sequence>
<gene>
    <name evidence="1" type="ORF">ERS852526_00474</name>
</gene>
<name>A0A174KJJ6_9FIRM</name>
<dbReference type="EMBL" id="CZAY01000003">
    <property type="protein sequence ID" value="CUP12284.1"/>
    <property type="molecule type" value="Genomic_DNA"/>
</dbReference>
<evidence type="ECO:0000313" key="1">
    <source>
        <dbReference type="EMBL" id="CUP12284.1"/>
    </source>
</evidence>
<proteinExistence type="predicted"/>
<protein>
    <submittedName>
        <fullName evidence="1">Uncharacterized protein</fullName>
    </submittedName>
</protein>
<evidence type="ECO:0000313" key="2">
    <source>
        <dbReference type="Proteomes" id="UP000095485"/>
    </source>
</evidence>
<dbReference type="AlphaFoldDB" id="A0A174KJJ6"/>
<reference evidence="1 2" key="1">
    <citation type="submission" date="2015-09" db="EMBL/GenBank/DDBJ databases">
        <authorList>
            <consortium name="Pathogen Informatics"/>
        </authorList>
    </citation>
    <scope>NUCLEOTIDE SEQUENCE [LARGE SCALE GENOMIC DNA]</scope>
    <source>
        <strain evidence="1 2">2789STDY5834914</strain>
    </source>
</reference>
<dbReference type="Proteomes" id="UP000095485">
    <property type="component" value="Unassembled WGS sequence"/>
</dbReference>
<organism evidence="1 2">
    <name type="scientific">Dorea longicatena</name>
    <dbReference type="NCBI Taxonomy" id="88431"/>
    <lineage>
        <taxon>Bacteria</taxon>
        <taxon>Bacillati</taxon>
        <taxon>Bacillota</taxon>
        <taxon>Clostridia</taxon>
        <taxon>Lachnospirales</taxon>
        <taxon>Lachnospiraceae</taxon>
        <taxon>Dorea</taxon>
    </lineage>
</organism>
<accession>A0A174KJJ6</accession>